<dbReference type="InterPro" id="IPR033659">
    <property type="entry name" value="Ferrochelatase_N"/>
</dbReference>
<keyword evidence="5 7" id="KW-0627">Porphyrin biosynthesis</keyword>
<dbReference type="Pfam" id="PF00762">
    <property type="entry name" value="Ferrochelatase"/>
    <property type="match status" value="1"/>
</dbReference>
<dbReference type="PANTHER" id="PTHR11108:SF1">
    <property type="entry name" value="FERROCHELATASE, MITOCHONDRIAL"/>
    <property type="match status" value="1"/>
</dbReference>
<dbReference type="PANTHER" id="PTHR11108">
    <property type="entry name" value="FERROCHELATASE"/>
    <property type="match status" value="1"/>
</dbReference>
<dbReference type="EC" id="4.98.1.1" evidence="7 8"/>
<evidence type="ECO:0000256" key="7">
    <source>
        <dbReference type="HAMAP-Rule" id="MF_00323"/>
    </source>
</evidence>
<dbReference type="Proteomes" id="UP000029707">
    <property type="component" value="Unassembled WGS sequence"/>
</dbReference>
<keyword evidence="7" id="KW-0479">Metal-binding</keyword>
<gene>
    <name evidence="7" type="primary">hemH</name>
    <name evidence="9" type="ORF">LS65_001705</name>
</gene>
<evidence type="ECO:0000313" key="9">
    <source>
        <dbReference type="EMBL" id="TLE02667.1"/>
    </source>
</evidence>
<comment type="catalytic activity">
    <reaction evidence="6">
        <text>Fe-coproporphyrin III + 2 H(+) = coproporphyrin III + Fe(2+)</text>
        <dbReference type="Rhea" id="RHEA:49572"/>
        <dbReference type="ChEBI" id="CHEBI:15378"/>
        <dbReference type="ChEBI" id="CHEBI:29033"/>
        <dbReference type="ChEBI" id="CHEBI:68438"/>
        <dbReference type="ChEBI" id="CHEBI:131725"/>
        <dbReference type="EC" id="4.99.1.9"/>
    </reaction>
    <physiologicalReaction direction="right-to-left" evidence="6">
        <dbReference type="Rhea" id="RHEA:49574"/>
    </physiologicalReaction>
</comment>
<evidence type="ECO:0000256" key="4">
    <source>
        <dbReference type="ARBA" id="ARBA00023239"/>
    </source>
</evidence>
<dbReference type="GO" id="GO:0004325">
    <property type="term" value="F:ferrochelatase activity"/>
    <property type="evidence" value="ECO:0007669"/>
    <property type="project" value="UniProtKB-UniRule"/>
</dbReference>
<comment type="catalytic activity">
    <reaction evidence="7 8">
        <text>heme b + 2 H(+) = protoporphyrin IX + Fe(2+)</text>
        <dbReference type="Rhea" id="RHEA:22584"/>
        <dbReference type="ChEBI" id="CHEBI:15378"/>
        <dbReference type="ChEBI" id="CHEBI:29033"/>
        <dbReference type="ChEBI" id="CHEBI:57306"/>
        <dbReference type="ChEBI" id="CHEBI:60344"/>
        <dbReference type="EC" id="4.98.1.1"/>
    </reaction>
</comment>
<dbReference type="EMBL" id="JRMQ02000002">
    <property type="protein sequence ID" value="TLE02667.1"/>
    <property type="molecule type" value="Genomic_DNA"/>
</dbReference>
<dbReference type="InterPro" id="IPR033644">
    <property type="entry name" value="Ferrochelatase_C"/>
</dbReference>
<keyword evidence="7 8" id="KW-0963">Cytoplasm</keyword>
<dbReference type="GO" id="GO:0005737">
    <property type="term" value="C:cytoplasm"/>
    <property type="evidence" value="ECO:0007669"/>
    <property type="project" value="UniProtKB-SubCell"/>
</dbReference>
<evidence type="ECO:0000313" key="10">
    <source>
        <dbReference type="Proteomes" id="UP000029707"/>
    </source>
</evidence>
<organism evidence="9 10">
    <name type="scientific">Helicobacter japonicus</name>
    <dbReference type="NCBI Taxonomy" id="425400"/>
    <lineage>
        <taxon>Bacteria</taxon>
        <taxon>Pseudomonadati</taxon>
        <taxon>Campylobacterota</taxon>
        <taxon>Epsilonproteobacteria</taxon>
        <taxon>Campylobacterales</taxon>
        <taxon>Helicobacteraceae</taxon>
        <taxon>Helicobacter</taxon>
    </lineage>
</organism>
<keyword evidence="10" id="KW-1185">Reference proteome</keyword>
<evidence type="ECO:0000256" key="5">
    <source>
        <dbReference type="ARBA" id="ARBA00023244"/>
    </source>
</evidence>
<dbReference type="GO" id="GO:0046872">
    <property type="term" value="F:metal ion binding"/>
    <property type="evidence" value="ECO:0007669"/>
    <property type="project" value="UniProtKB-KW"/>
</dbReference>
<comment type="subcellular location">
    <subcellularLocation>
        <location evidence="7 8">Cytoplasm</location>
    </subcellularLocation>
</comment>
<dbReference type="InterPro" id="IPR019772">
    <property type="entry name" value="Ferrochelatase_AS"/>
</dbReference>
<comment type="function">
    <text evidence="7 8">Catalyzes the ferrous insertion into protoporphyrin IX.</text>
</comment>
<dbReference type="SUPFAM" id="SSF53800">
    <property type="entry name" value="Chelatase"/>
    <property type="match status" value="1"/>
</dbReference>
<reference evidence="9 10" key="1">
    <citation type="journal article" date="2014" name="Genome Announc.">
        <title>Draft genome sequences of eight enterohepatic helicobacter species isolated from both laboratory and wild rodents.</title>
        <authorList>
            <person name="Sheh A."/>
            <person name="Shen Z."/>
            <person name="Fox J.G."/>
        </authorList>
    </citation>
    <scope>NUCLEOTIDE SEQUENCE [LARGE SCALE GENOMIC DNA]</scope>
    <source>
        <strain evidence="9 10">MIT 01-6451</strain>
    </source>
</reference>
<dbReference type="STRING" id="425400.LS65_03995"/>
<dbReference type="Gene3D" id="3.40.50.1400">
    <property type="match status" value="2"/>
</dbReference>
<dbReference type="UniPathway" id="UPA00252">
    <property type="reaction ID" value="UER00325"/>
</dbReference>
<dbReference type="CDD" id="cd03411">
    <property type="entry name" value="Ferrochelatase_N"/>
    <property type="match status" value="1"/>
</dbReference>
<dbReference type="HAMAP" id="MF_00323">
    <property type="entry name" value="Ferrochelatase"/>
    <property type="match status" value="1"/>
</dbReference>
<feature type="binding site" evidence="7">
    <location>
        <position position="212"/>
    </location>
    <ligand>
        <name>Fe(2+)</name>
        <dbReference type="ChEBI" id="CHEBI:29033"/>
    </ligand>
</feature>
<keyword evidence="2 7" id="KW-0408">Iron</keyword>
<comment type="similarity">
    <text evidence="1 7 8">Belongs to the ferrochelatase family.</text>
</comment>
<keyword evidence="4 7" id="KW-0456">Lyase</keyword>
<comment type="caution">
    <text evidence="9">The sequence shown here is derived from an EMBL/GenBank/DDBJ whole genome shotgun (WGS) entry which is preliminary data.</text>
</comment>
<keyword evidence="3 7" id="KW-0350">Heme biosynthesis</keyword>
<feature type="binding site" evidence="7">
    <location>
        <position position="293"/>
    </location>
    <ligand>
        <name>Fe(2+)</name>
        <dbReference type="ChEBI" id="CHEBI:29033"/>
    </ligand>
</feature>
<dbReference type="AlphaFoldDB" id="A0A4U8TQ53"/>
<evidence type="ECO:0000256" key="2">
    <source>
        <dbReference type="ARBA" id="ARBA00023004"/>
    </source>
</evidence>
<sequence>MINFSSLLSLKIFNLKFKQKGFSIKSQAVILLNMGAPNSIFEVESFLKNMFNDPLILGIKNNFVRKMLASFITHKRVEDTKKNYALIGGKSPLIAHTFNLVNKLNEIDSKRLYTYAMRYTPPFAYDVLQDLQRQNIESIILFSLYPQFCFSTIHSSLLDAKAALNQLAFKPHLQEISHYHTHTHYIDCIVERIKECLGEDNPSEFVLLLSAHSLPQSRIDEGDPYEKQCNENKAALESALMQKGIVFKKIALSYQSKVGKMKWLEPSTEQSIHKYKNHKLIIYPLSFTLDNSETEYELKILYANLAKSLGVPDYRVCKCFNDDEKFAKSIITILEENIKN</sequence>
<dbReference type="RefSeq" id="WP_084707893.1">
    <property type="nucleotide sequence ID" value="NZ_CAJUDB010000001.1"/>
</dbReference>
<evidence type="ECO:0000256" key="3">
    <source>
        <dbReference type="ARBA" id="ARBA00023133"/>
    </source>
</evidence>
<dbReference type="NCBIfam" id="TIGR00109">
    <property type="entry name" value="hemH"/>
    <property type="match status" value="1"/>
</dbReference>
<evidence type="ECO:0000256" key="8">
    <source>
        <dbReference type="RuleBase" id="RU000607"/>
    </source>
</evidence>
<evidence type="ECO:0000256" key="1">
    <source>
        <dbReference type="ARBA" id="ARBA00007718"/>
    </source>
</evidence>
<dbReference type="GO" id="GO:0006783">
    <property type="term" value="P:heme biosynthetic process"/>
    <property type="evidence" value="ECO:0007669"/>
    <property type="project" value="UniProtKB-UniRule"/>
</dbReference>
<dbReference type="PROSITE" id="PS00534">
    <property type="entry name" value="FERROCHELATASE"/>
    <property type="match status" value="1"/>
</dbReference>
<dbReference type="OrthoDB" id="9809741at2"/>
<evidence type="ECO:0000256" key="6">
    <source>
        <dbReference type="ARBA" id="ARBA00024536"/>
    </source>
</evidence>
<comment type="pathway">
    <text evidence="7 8">Porphyrin-containing compound metabolism; protoheme biosynthesis; protoheme from protoporphyrin-IX: step 1/1.</text>
</comment>
<proteinExistence type="inferred from homology"/>
<protein>
    <recommendedName>
        <fullName evidence="7 8">Ferrochelatase</fullName>
        <ecNumber evidence="7 8">4.98.1.1</ecNumber>
    </recommendedName>
    <alternativeName>
        <fullName evidence="7">Heme synthase</fullName>
    </alternativeName>
    <alternativeName>
        <fullName evidence="7">Protoheme ferro-lyase</fullName>
    </alternativeName>
</protein>
<dbReference type="CDD" id="cd00419">
    <property type="entry name" value="Ferrochelatase_C"/>
    <property type="match status" value="1"/>
</dbReference>
<dbReference type="InterPro" id="IPR001015">
    <property type="entry name" value="Ferrochelatase"/>
</dbReference>
<accession>A0A4U8TQ53</accession>
<name>A0A4U8TQ53_9HELI</name>